<comment type="catalytic activity">
    <reaction evidence="12">
        <text>D-fructose(out) = D-fructose(in)</text>
        <dbReference type="Rhea" id="RHEA:60372"/>
        <dbReference type="ChEBI" id="CHEBI:37721"/>
    </reaction>
    <physiologicalReaction direction="left-to-right" evidence="12">
        <dbReference type="Rhea" id="RHEA:60373"/>
    </physiologicalReaction>
</comment>
<keyword evidence="6 15" id="KW-0472">Membrane</keyword>
<dbReference type="InterPro" id="IPR036259">
    <property type="entry name" value="MFS_trans_sf"/>
</dbReference>
<feature type="transmembrane region" description="Helical" evidence="15">
    <location>
        <begin position="108"/>
        <end position="127"/>
    </location>
</feature>
<name>A0A7J6T4U7_PEROL</name>
<feature type="transmembrane region" description="Helical" evidence="15">
    <location>
        <begin position="41"/>
        <end position="64"/>
    </location>
</feature>
<comment type="subcellular location">
    <subcellularLocation>
        <location evidence="1">Membrane</location>
        <topology evidence="1">Multi-pass membrane protein</topology>
    </subcellularLocation>
</comment>
<evidence type="ECO:0000256" key="2">
    <source>
        <dbReference type="ARBA" id="ARBA00011738"/>
    </source>
</evidence>
<dbReference type="SUPFAM" id="SSF103473">
    <property type="entry name" value="MFS general substrate transporter"/>
    <property type="match status" value="1"/>
</dbReference>
<evidence type="ECO:0000256" key="8">
    <source>
        <dbReference type="ARBA" id="ARBA00044648"/>
    </source>
</evidence>
<evidence type="ECO:0000313" key="17">
    <source>
        <dbReference type="EMBL" id="KAF4739450.1"/>
    </source>
</evidence>
<dbReference type="InterPro" id="IPR020846">
    <property type="entry name" value="MFS_dom"/>
</dbReference>
<comment type="subunit">
    <text evidence="2">Homodimer.</text>
</comment>
<protein>
    <recommendedName>
        <fullName evidence="13">Hexose transporter 1</fullName>
    </recommendedName>
</protein>
<dbReference type="PROSITE" id="PS50850">
    <property type="entry name" value="MFS"/>
    <property type="match status" value="1"/>
</dbReference>
<dbReference type="Pfam" id="PF00083">
    <property type="entry name" value="Sugar_tr"/>
    <property type="match status" value="1"/>
</dbReference>
<dbReference type="PANTHER" id="PTHR48020">
    <property type="entry name" value="PROTON MYO-INOSITOL COTRANSPORTER"/>
    <property type="match status" value="1"/>
</dbReference>
<dbReference type="PRINTS" id="PR00171">
    <property type="entry name" value="SUGRTRNSPORT"/>
</dbReference>
<evidence type="ECO:0000256" key="6">
    <source>
        <dbReference type="ARBA" id="ARBA00023136"/>
    </source>
</evidence>
<keyword evidence="5 15" id="KW-1133">Transmembrane helix</keyword>
<dbReference type="Gene3D" id="1.20.1250.20">
    <property type="entry name" value="MFS general substrate transporter like domains"/>
    <property type="match status" value="1"/>
</dbReference>
<evidence type="ECO:0000256" key="9">
    <source>
        <dbReference type="ARBA" id="ARBA00044656"/>
    </source>
</evidence>
<evidence type="ECO:0000256" key="10">
    <source>
        <dbReference type="ARBA" id="ARBA00044662"/>
    </source>
</evidence>
<feature type="compositionally biased region" description="Polar residues" evidence="14">
    <location>
        <begin position="173"/>
        <end position="192"/>
    </location>
</feature>
<dbReference type="InterPro" id="IPR003663">
    <property type="entry name" value="Sugar/inositol_transpt"/>
</dbReference>
<feature type="transmembrane region" description="Helical" evidence="15">
    <location>
        <begin position="76"/>
        <end position="96"/>
    </location>
</feature>
<evidence type="ECO:0000256" key="12">
    <source>
        <dbReference type="ARBA" id="ARBA00044710"/>
    </source>
</evidence>
<evidence type="ECO:0000256" key="13">
    <source>
        <dbReference type="ARBA" id="ARBA00044780"/>
    </source>
</evidence>
<dbReference type="Proteomes" id="UP000574390">
    <property type="component" value="Unassembled WGS sequence"/>
</dbReference>
<feature type="domain" description="Major facilitator superfamily (MFS) profile" evidence="16">
    <location>
        <begin position="1"/>
        <end position="131"/>
    </location>
</feature>
<evidence type="ECO:0000313" key="18">
    <source>
        <dbReference type="Proteomes" id="UP000574390"/>
    </source>
</evidence>
<evidence type="ECO:0000256" key="7">
    <source>
        <dbReference type="ARBA" id="ARBA00044637"/>
    </source>
</evidence>
<evidence type="ECO:0000256" key="3">
    <source>
        <dbReference type="ARBA" id="ARBA00022448"/>
    </source>
</evidence>
<evidence type="ECO:0000256" key="14">
    <source>
        <dbReference type="SAM" id="MobiDB-lite"/>
    </source>
</evidence>
<dbReference type="AlphaFoldDB" id="A0A7J6T4U7"/>
<evidence type="ECO:0000256" key="5">
    <source>
        <dbReference type="ARBA" id="ARBA00022989"/>
    </source>
</evidence>
<proteinExistence type="predicted"/>
<dbReference type="InterPro" id="IPR005828">
    <property type="entry name" value="MFS_sugar_transport-like"/>
</dbReference>
<reference evidence="17 18" key="1">
    <citation type="submission" date="2020-04" db="EMBL/GenBank/DDBJ databases">
        <title>Perkinsus olseni comparative genomics.</title>
        <authorList>
            <person name="Bogema D.R."/>
        </authorList>
    </citation>
    <scope>NUCLEOTIDE SEQUENCE [LARGE SCALE GENOMIC DNA]</scope>
    <source>
        <strain evidence="17">ATCC PRA-205</strain>
    </source>
</reference>
<comment type="catalytic activity">
    <reaction evidence="9">
        <text>D-xylose(out) = D-xylose(in)</text>
        <dbReference type="Rhea" id="RHEA:78427"/>
        <dbReference type="ChEBI" id="CHEBI:53455"/>
    </reaction>
    <physiologicalReaction direction="left-to-right" evidence="9">
        <dbReference type="Rhea" id="RHEA:78428"/>
    </physiologicalReaction>
</comment>
<evidence type="ECO:0000256" key="15">
    <source>
        <dbReference type="SAM" id="Phobius"/>
    </source>
</evidence>
<dbReference type="EMBL" id="JABANM010010384">
    <property type="protein sequence ID" value="KAF4739450.1"/>
    <property type="molecule type" value="Genomic_DNA"/>
</dbReference>
<gene>
    <name evidence="17" type="ORF">FOZ62_014461</name>
</gene>
<dbReference type="GO" id="GO:0016020">
    <property type="term" value="C:membrane"/>
    <property type="evidence" value="ECO:0007669"/>
    <property type="project" value="UniProtKB-SubCell"/>
</dbReference>
<accession>A0A7J6T4U7</accession>
<evidence type="ECO:0000256" key="11">
    <source>
        <dbReference type="ARBA" id="ARBA00044668"/>
    </source>
</evidence>
<dbReference type="GO" id="GO:0022857">
    <property type="term" value="F:transmembrane transporter activity"/>
    <property type="evidence" value="ECO:0007669"/>
    <property type="project" value="InterPro"/>
</dbReference>
<feature type="compositionally biased region" description="Basic and acidic residues" evidence="14">
    <location>
        <begin position="162"/>
        <end position="172"/>
    </location>
</feature>
<feature type="transmembrane region" description="Helical" evidence="15">
    <location>
        <begin position="7"/>
        <end position="29"/>
    </location>
</feature>
<sequence>MDMAGRRFLLVLGAVGMCIAAILLGVFFFEQGIVDNNIPALALFAAFLYIASFSIGVGAIPWLIMSEIFPNDVRGLASSIATAVNWFFSWIVTMFLDDYRRAITYQGVFWSFAFMCFVLAVFVLVFVPETKGRSFETIQAYFDSGRIVNCECWDNYKRKHQKPVENSEDKQVPESSIDQTEVQVSVKGSPSADQKKLDQAI</sequence>
<evidence type="ECO:0000256" key="1">
    <source>
        <dbReference type="ARBA" id="ARBA00004141"/>
    </source>
</evidence>
<keyword evidence="4 15" id="KW-0812">Transmembrane</keyword>
<keyword evidence="3" id="KW-0813">Transport</keyword>
<comment type="catalytic activity">
    <reaction evidence="10">
        <text>D-mannose(out) = D-mannose(in)</text>
        <dbReference type="Rhea" id="RHEA:78391"/>
        <dbReference type="ChEBI" id="CHEBI:4208"/>
    </reaction>
    <physiologicalReaction direction="left-to-right" evidence="10">
        <dbReference type="Rhea" id="RHEA:78392"/>
    </physiologicalReaction>
</comment>
<dbReference type="PANTHER" id="PTHR48020:SF12">
    <property type="entry name" value="PROTON MYO-INOSITOL COTRANSPORTER"/>
    <property type="match status" value="1"/>
</dbReference>
<organism evidence="17 18">
    <name type="scientific">Perkinsus olseni</name>
    <name type="common">Perkinsus atlanticus</name>
    <dbReference type="NCBI Taxonomy" id="32597"/>
    <lineage>
        <taxon>Eukaryota</taxon>
        <taxon>Sar</taxon>
        <taxon>Alveolata</taxon>
        <taxon>Perkinsozoa</taxon>
        <taxon>Perkinsea</taxon>
        <taxon>Perkinsida</taxon>
        <taxon>Perkinsidae</taxon>
        <taxon>Perkinsus</taxon>
    </lineage>
</organism>
<feature type="region of interest" description="Disordered" evidence="14">
    <location>
        <begin position="160"/>
        <end position="201"/>
    </location>
</feature>
<comment type="catalytic activity">
    <reaction evidence="8">
        <text>D-glucose(out) = D-glucose(in)</text>
        <dbReference type="Rhea" id="RHEA:60376"/>
        <dbReference type="ChEBI" id="CHEBI:4167"/>
    </reaction>
    <physiologicalReaction direction="left-to-right" evidence="8">
        <dbReference type="Rhea" id="RHEA:60377"/>
    </physiologicalReaction>
</comment>
<dbReference type="InterPro" id="IPR050814">
    <property type="entry name" value="Myo-inositol_Transporter"/>
</dbReference>
<evidence type="ECO:0000256" key="4">
    <source>
        <dbReference type="ARBA" id="ARBA00022692"/>
    </source>
</evidence>
<comment type="catalytic activity">
    <reaction evidence="11">
        <text>D-glucosamine(out) = D-glucosamine(in)</text>
        <dbReference type="Rhea" id="RHEA:78423"/>
        <dbReference type="ChEBI" id="CHEBI:58723"/>
    </reaction>
    <physiologicalReaction direction="left-to-right" evidence="11">
        <dbReference type="Rhea" id="RHEA:78424"/>
    </physiologicalReaction>
</comment>
<comment type="catalytic activity">
    <reaction evidence="7">
        <text>D-galactose(in) = D-galactose(out)</text>
        <dbReference type="Rhea" id="RHEA:34915"/>
        <dbReference type="ChEBI" id="CHEBI:4139"/>
    </reaction>
    <physiologicalReaction direction="right-to-left" evidence="7">
        <dbReference type="Rhea" id="RHEA:34917"/>
    </physiologicalReaction>
</comment>
<evidence type="ECO:0000259" key="16">
    <source>
        <dbReference type="PROSITE" id="PS50850"/>
    </source>
</evidence>
<comment type="caution">
    <text evidence="17">The sequence shown here is derived from an EMBL/GenBank/DDBJ whole genome shotgun (WGS) entry which is preliminary data.</text>
</comment>